<sequence>MSKYARRFKRCATAEPRANQALELKWKARTKMARVVIVGCGKRGIELAGLLRADGHAVRGTTRTRTRVDELEAAGIEPWVGDPDRIATINYSLENATILIWALASAEGEAEAVEPLHGTRLQMLLERTIDTTVRGVLYESVGTLPDDVLAAGAAEVKKACDKNEIPWALIDADPSDAPSWALSAKAAVDELLTRDRG</sequence>
<dbReference type="InterPro" id="IPR036291">
    <property type="entry name" value="NAD(P)-bd_dom_sf"/>
</dbReference>
<dbReference type="Gene3D" id="3.40.50.720">
    <property type="entry name" value="NAD(P)-binding Rossmann-like Domain"/>
    <property type="match status" value="1"/>
</dbReference>
<protein>
    <submittedName>
        <fullName evidence="2">Unannotated protein</fullName>
    </submittedName>
</protein>
<dbReference type="EMBL" id="CAFBLU010000012">
    <property type="protein sequence ID" value="CAB4873682.1"/>
    <property type="molecule type" value="Genomic_DNA"/>
</dbReference>
<organism evidence="2">
    <name type="scientific">freshwater metagenome</name>
    <dbReference type="NCBI Taxonomy" id="449393"/>
    <lineage>
        <taxon>unclassified sequences</taxon>
        <taxon>metagenomes</taxon>
        <taxon>ecological metagenomes</taxon>
    </lineage>
</organism>
<proteinExistence type="predicted"/>
<reference evidence="2" key="1">
    <citation type="submission" date="2020-05" db="EMBL/GenBank/DDBJ databases">
        <authorList>
            <person name="Chiriac C."/>
            <person name="Salcher M."/>
            <person name="Ghai R."/>
            <person name="Kavagutti S V."/>
        </authorList>
    </citation>
    <scope>NUCLEOTIDE SEQUENCE</scope>
</reference>
<feature type="domain" description="RCK N-terminal" evidence="1">
    <location>
        <begin position="35"/>
        <end position="113"/>
    </location>
</feature>
<dbReference type="SUPFAM" id="SSF51735">
    <property type="entry name" value="NAD(P)-binding Rossmann-fold domains"/>
    <property type="match status" value="1"/>
</dbReference>
<evidence type="ECO:0000259" key="1">
    <source>
        <dbReference type="Pfam" id="PF02254"/>
    </source>
</evidence>
<evidence type="ECO:0000313" key="2">
    <source>
        <dbReference type="EMBL" id="CAB4873682.1"/>
    </source>
</evidence>
<gene>
    <name evidence="2" type="ORF">UFOPK3444_00881</name>
</gene>
<name>A0A6J7DRY1_9ZZZZ</name>
<accession>A0A6J7DRY1</accession>
<dbReference type="Pfam" id="PF02254">
    <property type="entry name" value="TrkA_N"/>
    <property type="match status" value="1"/>
</dbReference>
<dbReference type="GO" id="GO:0006813">
    <property type="term" value="P:potassium ion transport"/>
    <property type="evidence" value="ECO:0007669"/>
    <property type="project" value="InterPro"/>
</dbReference>
<dbReference type="AlphaFoldDB" id="A0A6J7DRY1"/>
<dbReference type="InterPro" id="IPR003148">
    <property type="entry name" value="RCK_N"/>
</dbReference>